<dbReference type="HOGENOM" id="CLU_3426629_0_0_0"/>
<keyword evidence="2" id="KW-1185">Reference proteome</keyword>
<accession>F8L0T9</accession>
<protein>
    <submittedName>
        <fullName evidence="1">Uncharacterized protein</fullName>
    </submittedName>
</protein>
<reference key="1">
    <citation type="journal article" date="2011" name="Mol. Biol. Evol.">
        <title>Unity in variety -- the pan-genome of the Chlamydiae.</title>
        <authorList>
            <person name="Collingro A."/>
            <person name="Tischler P."/>
            <person name="Weinmaier T."/>
            <person name="Penz T."/>
            <person name="Heinz E."/>
            <person name="Brunham R.C."/>
            <person name="Read T.D."/>
            <person name="Bavoil P.M."/>
            <person name="Sachse K."/>
            <person name="Kahane S."/>
            <person name="Friedman M.G."/>
            <person name="Rattei T."/>
            <person name="Myers G.S.A."/>
            <person name="Horn M."/>
        </authorList>
    </citation>
    <scope>NUCLEOTIDE SEQUENCE</scope>
    <source>
        <strain>UV7</strain>
    </source>
</reference>
<organism evidence="1 2">
    <name type="scientific">Parachlamydia acanthamoebae (strain UV7)</name>
    <dbReference type="NCBI Taxonomy" id="765952"/>
    <lineage>
        <taxon>Bacteria</taxon>
        <taxon>Pseudomonadati</taxon>
        <taxon>Chlamydiota</taxon>
        <taxon>Chlamydiia</taxon>
        <taxon>Parachlamydiales</taxon>
        <taxon>Parachlamydiaceae</taxon>
        <taxon>Parachlamydia</taxon>
    </lineage>
</organism>
<gene>
    <name evidence="1" type="ordered locus">PUV_18910</name>
</gene>
<name>F8L0T9_PARAV</name>
<evidence type="ECO:0000313" key="1">
    <source>
        <dbReference type="EMBL" id="CCB86841.1"/>
    </source>
</evidence>
<sequence length="21" mass="2547">MPIEYFFDLKIKISEKNQTTT</sequence>
<dbReference type="Proteomes" id="UP000000495">
    <property type="component" value="Chromosome"/>
</dbReference>
<proteinExistence type="predicted"/>
<dbReference type="KEGG" id="puv:PUV_18910"/>
<reference evidence="1 2" key="2">
    <citation type="journal article" date="2011" name="Mol. Biol. Evol.">
        <title>Unity in variety--the pan-genome of the Chlamydiae.</title>
        <authorList>
            <person name="Collingro A."/>
            <person name="Tischler P."/>
            <person name="Weinmaier T."/>
            <person name="Penz T."/>
            <person name="Heinz E."/>
            <person name="Brunham R.C."/>
            <person name="Read T.D."/>
            <person name="Bavoil P.M."/>
            <person name="Sachse K."/>
            <person name="Kahane S."/>
            <person name="Friedman M.G."/>
            <person name="Rattei T."/>
            <person name="Myers G.S."/>
            <person name="Horn M."/>
        </authorList>
    </citation>
    <scope>NUCLEOTIDE SEQUENCE [LARGE SCALE GENOMIC DNA]</scope>
    <source>
        <strain evidence="2">UV7</strain>
    </source>
</reference>
<dbReference type="EMBL" id="FR872580">
    <property type="protein sequence ID" value="CCB86841.1"/>
    <property type="molecule type" value="Genomic_DNA"/>
</dbReference>
<dbReference type="AlphaFoldDB" id="F8L0T9"/>
<evidence type="ECO:0000313" key="2">
    <source>
        <dbReference type="Proteomes" id="UP000000495"/>
    </source>
</evidence>